<comment type="similarity">
    <text evidence="1">Belongs to the YciI family.</text>
</comment>
<sequence>MKYMIMMHTGQDATEGIANWSQQDVKRHLEFQHDFDRELRVAGEMLFNEGLTFPDQARIVRHDGKGAPAVTDGPFPEAKEFLIGFWIVDCAGPERAYEIAAKASSAPGKDGQPLGIPIEVRPIVGPPQAGA</sequence>
<evidence type="ECO:0000259" key="3">
    <source>
        <dbReference type="Pfam" id="PF03795"/>
    </source>
</evidence>
<name>A0ABW2H3Y1_9ACTN</name>
<gene>
    <name evidence="4" type="ORF">ACFQO7_22965</name>
</gene>
<dbReference type="Proteomes" id="UP001596392">
    <property type="component" value="Unassembled WGS sequence"/>
</dbReference>
<dbReference type="InterPro" id="IPR005545">
    <property type="entry name" value="YCII"/>
</dbReference>
<feature type="domain" description="YCII-related" evidence="3">
    <location>
        <begin position="1"/>
        <end position="103"/>
    </location>
</feature>
<evidence type="ECO:0000256" key="2">
    <source>
        <dbReference type="SAM" id="MobiDB-lite"/>
    </source>
</evidence>
<comment type="caution">
    <text evidence="4">The sequence shown here is derived from an EMBL/GenBank/DDBJ whole genome shotgun (WGS) entry which is preliminary data.</text>
</comment>
<accession>A0ABW2H3Y1</accession>
<dbReference type="Gene3D" id="3.30.70.1060">
    <property type="entry name" value="Dimeric alpha+beta barrel"/>
    <property type="match status" value="1"/>
</dbReference>
<keyword evidence="5" id="KW-1185">Reference proteome</keyword>
<evidence type="ECO:0000256" key="1">
    <source>
        <dbReference type="ARBA" id="ARBA00007689"/>
    </source>
</evidence>
<organism evidence="4 5">
    <name type="scientific">Catellatospora aurea</name>
    <dbReference type="NCBI Taxonomy" id="1337874"/>
    <lineage>
        <taxon>Bacteria</taxon>
        <taxon>Bacillati</taxon>
        <taxon>Actinomycetota</taxon>
        <taxon>Actinomycetes</taxon>
        <taxon>Micromonosporales</taxon>
        <taxon>Micromonosporaceae</taxon>
        <taxon>Catellatospora</taxon>
    </lineage>
</organism>
<evidence type="ECO:0000313" key="4">
    <source>
        <dbReference type="EMBL" id="MFC7245346.1"/>
    </source>
</evidence>
<dbReference type="Pfam" id="PF03795">
    <property type="entry name" value="YCII"/>
    <property type="match status" value="1"/>
</dbReference>
<proteinExistence type="inferred from homology"/>
<dbReference type="InterPro" id="IPR011008">
    <property type="entry name" value="Dimeric_a/b-barrel"/>
</dbReference>
<dbReference type="SUPFAM" id="SSF54909">
    <property type="entry name" value="Dimeric alpha+beta barrel"/>
    <property type="match status" value="1"/>
</dbReference>
<protein>
    <submittedName>
        <fullName evidence="4">YciI family protein</fullName>
    </submittedName>
</protein>
<evidence type="ECO:0000313" key="5">
    <source>
        <dbReference type="Proteomes" id="UP001596392"/>
    </source>
</evidence>
<dbReference type="EMBL" id="JBHTAC010000025">
    <property type="protein sequence ID" value="MFC7245346.1"/>
    <property type="molecule type" value="Genomic_DNA"/>
</dbReference>
<feature type="region of interest" description="Disordered" evidence="2">
    <location>
        <begin position="103"/>
        <end position="131"/>
    </location>
</feature>
<dbReference type="PANTHER" id="PTHR35174:SF3">
    <property type="entry name" value="BLL7171 PROTEIN"/>
    <property type="match status" value="1"/>
</dbReference>
<reference evidence="5" key="1">
    <citation type="journal article" date="2019" name="Int. J. Syst. Evol. Microbiol.">
        <title>The Global Catalogue of Microorganisms (GCM) 10K type strain sequencing project: providing services to taxonomists for standard genome sequencing and annotation.</title>
        <authorList>
            <consortium name="The Broad Institute Genomics Platform"/>
            <consortium name="The Broad Institute Genome Sequencing Center for Infectious Disease"/>
            <person name="Wu L."/>
            <person name="Ma J."/>
        </authorList>
    </citation>
    <scope>NUCLEOTIDE SEQUENCE [LARGE SCALE GENOMIC DNA]</scope>
    <source>
        <strain evidence="5">CGMCC 1.9106</strain>
    </source>
</reference>
<dbReference type="RefSeq" id="WP_376808288.1">
    <property type="nucleotide sequence ID" value="NZ_JBHTAC010000025.1"/>
</dbReference>
<dbReference type="PANTHER" id="PTHR35174">
    <property type="entry name" value="BLL7171 PROTEIN-RELATED"/>
    <property type="match status" value="1"/>
</dbReference>